<reference evidence="1 2" key="1">
    <citation type="submission" date="2011-02" db="EMBL/GenBank/DDBJ databases">
        <title>The Genome Sequence of Sphaeroforma arctica JP610.</title>
        <authorList>
            <consortium name="The Broad Institute Genome Sequencing Platform"/>
            <person name="Russ C."/>
            <person name="Cuomo C."/>
            <person name="Young S.K."/>
            <person name="Zeng Q."/>
            <person name="Gargeya S."/>
            <person name="Alvarado L."/>
            <person name="Berlin A."/>
            <person name="Chapman S.B."/>
            <person name="Chen Z."/>
            <person name="Freedman E."/>
            <person name="Gellesch M."/>
            <person name="Goldberg J."/>
            <person name="Griggs A."/>
            <person name="Gujja S."/>
            <person name="Heilman E."/>
            <person name="Heiman D."/>
            <person name="Howarth C."/>
            <person name="Mehta T."/>
            <person name="Neiman D."/>
            <person name="Pearson M."/>
            <person name="Roberts A."/>
            <person name="Saif S."/>
            <person name="Shea T."/>
            <person name="Shenoy N."/>
            <person name="Sisk P."/>
            <person name="Stolte C."/>
            <person name="Sykes S."/>
            <person name="White J."/>
            <person name="Yandava C."/>
            <person name="Burger G."/>
            <person name="Gray M.W."/>
            <person name="Holland P.W.H."/>
            <person name="King N."/>
            <person name="Lang F.B.F."/>
            <person name="Roger A.J."/>
            <person name="Ruiz-Trillo I."/>
            <person name="Haas B."/>
            <person name="Nusbaum C."/>
            <person name="Birren B."/>
        </authorList>
    </citation>
    <scope>NUCLEOTIDE SEQUENCE [LARGE SCALE GENOMIC DNA]</scope>
    <source>
        <strain evidence="1 2">JP610</strain>
    </source>
</reference>
<gene>
    <name evidence="1" type="ORF">SARC_16002</name>
</gene>
<dbReference type="AlphaFoldDB" id="A0A0L0F442"/>
<proteinExistence type="predicted"/>
<dbReference type="RefSeq" id="XP_014145359.1">
    <property type="nucleotide sequence ID" value="XM_014289884.1"/>
</dbReference>
<evidence type="ECO:0000313" key="1">
    <source>
        <dbReference type="EMBL" id="KNC71457.1"/>
    </source>
</evidence>
<dbReference type="EMBL" id="KQ248766">
    <property type="protein sequence ID" value="KNC71457.1"/>
    <property type="molecule type" value="Genomic_DNA"/>
</dbReference>
<accession>A0A0L0F442</accession>
<feature type="non-terminal residue" evidence="1">
    <location>
        <position position="73"/>
    </location>
</feature>
<dbReference type="Proteomes" id="UP000054560">
    <property type="component" value="Unassembled WGS sequence"/>
</dbReference>
<protein>
    <submittedName>
        <fullName evidence="1">Uncharacterized protein</fullName>
    </submittedName>
</protein>
<organism evidence="1 2">
    <name type="scientific">Sphaeroforma arctica JP610</name>
    <dbReference type="NCBI Taxonomy" id="667725"/>
    <lineage>
        <taxon>Eukaryota</taxon>
        <taxon>Ichthyosporea</taxon>
        <taxon>Ichthyophonida</taxon>
        <taxon>Sphaeroforma</taxon>
    </lineage>
</organism>
<keyword evidence="2" id="KW-1185">Reference proteome</keyword>
<dbReference type="GeneID" id="25916506"/>
<name>A0A0L0F442_9EUKA</name>
<sequence length="73" mass="8175">MVLSETASDDLSALVFAVIETFREDMNIYAWSMAMFFPELGHESAEPRTGDRRQSLPAIVRIIDRGSPTGKRS</sequence>
<evidence type="ECO:0000313" key="2">
    <source>
        <dbReference type="Proteomes" id="UP000054560"/>
    </source>
</evidence>